<evidence type="ECO:0000313" key="5">
    <source>
        <dbReference type="Proteomes" id="UP001041814"/>
    </source>
</evidence>
<evidence type="ECO:0000256" key="1">
    <source>
        <dbReference type="SAM" id="MobiDB-lite"/>
    </source>
</evidence>
<accession>A0ABS1DZ87</accession>
<gene>
    <name evidence="4" type="ORF">CKO43_16970</name>
</gene>
<dbReference type="Proteomes" id="UP001041814">
    <property type="component" value="Unassembled WGS sequence"/>
</dbReference>
<feature type="compositionally biased region" description="Basic residues" evidence="1">
    <location>
        <begin position="180"/>
        <end position="194"/>
    </location>
</feature>
<feature type="domain" description="Chalcone isomerase" evidence="3">
    <location>
        <begin position="35"/>
        <end position="177"/>
    </location>
</feature>
<feature type="non-terminal residue" evidence="4">
    <location>
        <position position="194"/>
    </location>
</feature>
<keyword evidence="5" id="KW-1185">Reference proteome</keyword>
<evidence type="ECO:0000259" key="3">
    <source>
        <dbReference type="Pfam" id="PF16036"/>
    </source>
</evidence>
<comment type="caution">
    <text evidence="4">The sequence shown here is derived from an EMBL/GenBank/DDBJ whole genome shotgun (WGS) entry which is preliminary data.</text>
</comment>
<feature type="chain" id="PRO_5045598189" description="Chalcone isomerase domain-containing protein" evidence="2">
    <location>
        <begin position="21"/>
        <end position="194"/>
    </location>
</feature>
<dbReference type="Pfam" id="PF16036">
    <property type="entry name" value="Chalcone_3"/>
    <property type="match status" value="1"/>
</dbReference>
<keyword evidence="2" id="KW-0732">Signal</keyword>
<proteinExistence type="predicted"/>
<name>A0ABS1DZ87_RUBGE</name>
<feature type="region of interest" description="Disordered" evidence="1">
    <location>
        <begin position="172"/>
        <end position="194"/>
    </location>
</feature>
<protein>
    <recommendedName>
        <fullName evidence="3">Chalcone isomerase domain-containing protein</fullName>
    </recommendedName>
</protein>
<evidence type="ECO:0000313" key="4">
    <source>
        <dbReference type="EMBL" id="MBK1714466.1"/>
    </source>
</evidence>
<evidence type="ECO:0000256" key="2">
    <source>
        <dbReference type="SAM" id="SignalP"/>
    </source>
</evidence>
<dbReference type="InterPro" id="IPR016087">
    <property type="entry name" value="Chalcone_isomerase"/>
</dbReference>
<dbReference type="EMBL" id="NRRU01000068">
    <property type="protein sequence ID" value="MBK1714466.1"/>
    <property type="molecule type" value="Genomic_DNA"/>
</dbReference>
<reference evidence="4" key="2">
    <citation type="journal article" date="2020" name="Microorganisms">
        <title>Osmotic Adaptation and Compatible Solute Biosynthesis of Phototrophic Bacteria as Revealed from Genome Analyses.</title>
        <authorList>
            <person name="Imhoff J.F."/>
            <person name="Rahn T."/>
            <person name="Kunzel S."/>
            <person name="Keller A."/>
            <person name="Neulinger S.C."/>
        </authorList>
    </citation>
    <scope>NUCLEOTIDE SEQUENCE</scope>
    <source>
        <strain evidence="4">IM 151</strain>
    </source>
</reference>
<feature type="signal peptide" evidence="2">
    <location>
        <begin position="1"/>
        <end position="20"/>
    </location>
</feature>
<reference evidence="4" key="1">
    <citation type="submission" date="2017-08" db="EMBL/GenBank/DDBJ databases">
        <authorList>
            <person name="Imhoff J.F."/>
            <person name="Rahn T."/>
            <person name="Kuenzel S."/>
            <person name="Neulinger S.C."/>
        </authorList>
    </citation>
    <scope>NUCLEOTIDE SEQUENCE</scope>
    <source>
        <strain evidence="4">IM 151</strain>
    </source>
</reference>
<dbReference type="RefSeq" id="WP_200379355.1">
    <property type="nucleotide sequence ID" value="NZ_NRRU01000068.1"/>
</dbReference>
<sequence length="194" mass="21597">MDAARRALLLMALAPAAAFATRSATLPPELAPYAPLQLQGEGRMRVLGLQVYDARLWTAEGFVPERWNETALALEIRYARALQGRDIAERSIAEMRRQGGLADADAERWLQAMAALFPDVKPGDRLVGVRRADGTTRFYGNGRLLGEVAEREFGRRFFGIWLAPQSSQPQLRERLVGGRGRGRRRRRTGARPAA</sequence>
<organism evidence="4 5">
    <name type="scientific">Rubrivivax gelatinosus</name>
    <name type="common">Rhodocyclus gelatinosus</name>
    <name type="synonym">Rhodopseudomonas gelatinosa</name>
    <dbReference type="NCBI Taxonomy" id="28068"/>
    <lineage>
        <taxon>Bacteria</taxon>
        <taxon>Pseudomonadati</taxon>
        <taxon>Pseudomonadota</taxon>
        <taxon>Betaproteobacteria</taxon>
        <taxon>Burkholderiales</taxon>
        <taxon>Sphaerotilaceae</taxon>
        <taxon>Rubrivivax</taxon>
    </lineage>
</organism>